<dbReference type="STRING" id="595434.RISK_000651"/>
<accession>A0A0J1BM99</accession>
<dbReference type="Proteomes" id="UP000036367">
    <property type="component" value="Unassembled WGS sequence"/>
</dbReference>
<dbReference type="EMBL" id="LECT01000006">
    <property type="protein sequence ID" value="KLU07573.1"/>
    <property type="molecule type" value="Genomic_DNA"/>
</dbReference>
<evidence type="ECO:0000313" key="1">
    <source>
        <dbReference type="EMBL" id="KLU07573.1"/>
    </source>
</evidence>
<sequence>MDDTATQAATIKTGAKERQFRIRMVLIAFWKTDGTVKQFSNTWSGLMGLNQPPSISSQFTRPEREHVSVNRLLPNDFC</sequence>
<evidence type="ECO:0000313" key="2">
    <source>
        <dbReference type="Proteomes" id="UP000036367"/>
    </source>
</evidence>
<dbReference type="PATRIC" id="fig|595434.4.peg.632"/>
<proteinExistence type="predicted"/>
<protein>
    <submittedName>
        <fullName evidence="1">Uncharacterized protein</fullName>
    </submittedName>
</protein>
<gene>
    <name evidence="1" type="ORF">RISK_000651</name>
</gene>
<name>A0A0J1BM99_RHOIS</name>
<dbReference type="AlphaFoldDB" id="A0A0J1BM99"/>
<comment type="caution">
    <text evidence="1">The sequence shown here is derived from an EMBL/GenBank/DDBJ whole genome shotgun (WGS) entry which is preliminary data.</text>
</comment>
<reference evidence="1" key="1">
    <citation type="submission" date="2015-05" db="EMBL/GenBank/DDBJ databases">
        <title>Permanent draft genome of Rhodopirellula islandicus K833.</title>
        <authorList>
            <person name="Kizina J."/>
            <person name="Richter M."/>
            <person name="Glockner F.O."/>
            <person name="Harder J."/>
        </authorList>
    </citation>
    <scope>NUCLEOTIDE SEQUENCE [LARGE SCALE GENOMIC DNA]</scope>
    <source>
        <strain evidence="1">K833</strain>
    </source>
</reference>
<organism evidence="1 2">
    <name type="scientific">Rhodopirellula islandica</name>
    <dbReference type="NCBI Taxonomy" id="595434"/>
    <lineage>
        <taxon>Bacteria</taxon>
        <taxon>Pseudomonadati</taxon>
        <taxon>Planctomycetota</taxon>
        <taxon>Planctomycetia</taxon>
        <taxon>Pirellulales</taxon>
        <taxon>Pirellulaceae</taxon>
        <taxon>Rhodopirellula</taxon>
    </lineage>
</organism>
<keyword evidence="2" id="KW-1185">Reference proteome</keyword>